<organism evidence="2 3">
    <name type="scientific">Vibrio maritimus</name>
    <dbReference type="NCBI Taxonomy" id="990268"/>
    <lineage>
        <taxon>Bacteria</taxon>
        <taxon>Pseudomonadati</taxon>
        <taxon>Pseudomonadota</taxon>
        <taxon>Gammaproteobacteria</taxon>
        <taxon>Vibrionales</taxon>
        <taxon>Vibrionaceae</taxon>
        <taxon>Vibrio</taxon>
    </lineage>
</organism>
<dbReference type="AlphaFoldDB" id="A0A090RVY9"/>
<sequence length="106" mass="12373">MKRVSAYRIEKARLQQTMANAKDRIFKLPNAEQIQTTLEQELQQLLAKLTEYDEVRSQLIDSAKSSVKEKYELALLRVKLEQLDISLKEQKKRWNAMVSNPRLAIA</sequence>
<keyword evidence="3" id="KW-1185">Reference proteome</keyword>
<dbReference type="Proteomes" id="UP000029228">
    <property type="component" value="Unassembled WGS sequence"/>
</dbReference>
<reference evidence="2 3" key="1">
    <citation type="submission" date="2014-09" db="EMBL/GenBank/DDBJ databases">
        <title>Vibrio maritimus JCM 19235. (C45) whole genome shotgun sequence.</title>
        <authorList>
            <person name="Sawabe T."/>
            <person name="Meirelles P."/>
            <person name="Nakanishi M."/>
            <person name="Sayaka M."/>
            <person name="Hattori M."/>
            <person name="Ohkuma M."/>
        </authorList>
    </citation>
    <scope>NUCLEOTIDE SEQUENCE [LARGE SCALE GENOMIC DNA]</scope>
    <source>
        <strain evidence="3">JCM19235</strain>
    </source>
</reference>
<feature type="coiled-coil region" evidence="1">
    <location>
        <begin position="4"/>
        <end position="93"/>
    </location>
</feature>
<dbReference type="EMBL" id="BBMR01000003">
    <property type="protein sequence ID" value="GAL18753.1"/>
    <property type="molecule type" value="Genomic_DNA"/>
</dbReference>
<proteinExistence type="predicted"/>
<dbReference type="GO" id="GO:0004768">
    <property type="term" value="F:stearoyl-CoA 9-desaturase activity"/>
    <property type="evidence" value="ECO:0007669"/>
    <property type="project" value="UniProtKB-EC"/>
</dbReference>
<evidence type="ECO:0000256" key="1">
    <source>
        <dbReference type="SAM" id="Coils"/>
    </source>
</evidence>
<dbReference type="STRING" id="990268.JCM19235_2176"/>
<name>A0A090RVY9_9VIBR</name>
<dbReference type="EC" id="1.14.19.1" evidence="2"/>
<evidence type="ECO:0000313" key="2">
    <source>
        <dbReference type="EMBL" id="GAL18753.1"/>
    </source>
</evidence>
<protein>
    <submittedName>
        <fullName evidence="2">Fatty acid desaturase</fullName>
        <ecNumber evidence="2">1.14.19.1</ecNumber>
    </submittedName>
</protein>
<gene>
    <name evidence="2" type="ORF">JCM19235_2176</name>
</gene>
<accession>A0A090RVY9</accession>
<reference evidence="2 3" key="2">
    <citation type="submission" date="2014-09" db="EMBL/GenBank/DDBJ databases">
        <authorList>
            <consortium name="NBRP consortium"/>
            <person name="Sawabe T."/>
            <person name="Meirelles P."/>
            <person name="Nakanishi M."/>
            <person name="Sayaka M."/>
            <person name="Hattori M."/>
            <person name="Ohkuma M."/>
        </authorList>
    </citation>
    <scope>NUCLEOTIDE SEQUENCE [LARGE SCALE GENOMIC DNA]</scope>
    <source>
        <strain evidence="3">JCM19235</strain>
    </source>
</reference>
<keyword evidence="1" id="KW-0175">Coiled coil</keyword>
<evidence type="ECO:0000313" key="3">
    <source>
        <dbReference type="Proteomes" id="UP000029228"/>
    </source>
</evidence>
<comment type="caution">
    <text evidence="2">The sequence shown here is derived from an EMBL/GenBank/DDBJ whole genome shotgun (WGS) entry which is preliminary data.</text>
</comment>
<keyword evidence="2" id="KW-0560">Oxidoreductase</keyword>